<organism evidence="10 11">
    <name type="scientific">Acetobacter nitrogenifigens DSM 23921 = NBRC 105050</name>
    <dbReference type="NCBI Taxonomy" id="1120919"/>
    <lineage>
        <taxon>Bacteria</taxon>
        <taxon>Pseudomonadati</taxon>
        <taxon>Pseudomonadota</taxon>
        <taxon>Alphaproteobacteria</taxon>
        <taxon>Acetobacterales</taxon>
        <taxon>Acetobacteraceae</taxon>
        <taxon>Acetobacter</taxon>
    </lineage>
</organism>
<keyword evidence="4" id="KW-0249">Electron transport</keyword>
<keyword evidence="5" id="KW-0408">Iron</keyword>
<sequence>MFICSCNGLTDKDVQAAVVAGATRPTEIYAAKKCRAQCGNCVPGVVCLLRQALQEQRARLADAVMHTPPMVGVAREGVCLS</sequence>
<evidence type="ECO:0000313" key="10">
    <source>
        <dbReference type="EMBL" id="GEN61106.1"/>
    </source>
</evidence>
<dbReference type="Proteomes" id="UP000321635">
    <property type="component" value="Unassembled WGS sequence"/>
</dbReference>
<evidence type="ECO:0000313" key="11">
    <source>
        <dbReference type="Proteomes" id="UP000321635"/>
    </source>
</evidence>
<evidence type="ECO:0000256" key="5">
    <source>
        <dbReference type="ARBA" id="ARBA00023004"/>
    </source>
</evidence>
<gene>
    <name evidence="10" type="ORF">ANI02nite_29900</name>
</gene>
<dbReference type="GO" id="GO:0046872">
    <property type="term" value="F:metal ion binding"/>
    <property type="evidence" value="ECO:0007669"/>
    <property type="project" value="UniProtKB-KW"/>
</dbReference>
<evidence type="ECO:0000256" key="2">
    <source>
        <dbReference type="ARBA" id="ARBA00022714"/>
    </source>
</evidence>
<evidence type="ECO:0000256" key="1">
    <source>
        <dbReference type="ARBA" id="ARBA00022448"/>
    </source>
</evidence>
<evidence type="ECO:0000256" key="8">
    <source>
        <dbReference type="ARBA" id="ARBA00046332"/>
    </source>
</evidence>
<dbReference type="PANTHER" id="PTHR37424:SF1">
    <property type="entry name" value="BACTERIOFERRITIN-ASSOCIATED FERREDOXIN"/>
    <property type="match status" value="1"/>
</dbReference>
<evidence type="ECO:0000259" key="9">
    <source>
        <dbReference type="Pfam" id="PF04324"/>
    </source>
</evidence>
<dbReference type="OrthoDB" id="7428628at2"/>
<keyword evidence="3" id="KW-0479">Metal-binding</keyword>
<proteinExistence type="inferred from homology"/>
<keyword evidence="1" id="KW-0813">Transport</keyword>
<dbReference type="GO" id="GO:0051537">
    <property type="term" value="F:2 iron, 2 sulfur cluster binding"/>
    <property type="evidence" value="ECO:0007669"/>
    <property type="project" value="UniProtKB-KW"/>
</dbReference>
<dbReference type="PANTHER" id="PTHR37424">
    <property type="entry name" value="BACTERIOFERRITIN-ASSOCIATED FERREDOXIN"/>
    <property type="match status" value="1"/>
</dbReference>
<dbReference type="STRING" id="1120919.GCA_000429165_03097"/>
<comment type="similarity">
    <text evidence="8">Belongs to the Bfd family.</text>
</comment>
<dbReference type="Gene3D" id="1.10.10.1100">
    <property type="entry name" value="BFD-like [2Fe-2S]-binding domain"/>
    <property type="match status" value="1"/>
</dbReference>
<dbReference type="Pfam" id="PF04324">
    <property type="entry name" value="Fer2_BFD"/>
    <property type="match status" value="1"/>
</dbReference>
<keyword evidence="6" id="KW-0411">Iron-sulfur</keyword>
<protein>
    <recommendedName>
        <fullName evidence="7">Bacterioferritin-associated ferredoxin</fullName>
    </recommendedName>
</protein>
<accession>A0A511XDT3</accession>
<dbReference type="InterPro" id="IPR007419">
    <property type="entry name" value="BFD-like_2Fe2S-bd_dom"/>
</dbReference>
<comment type="caution">
    <text evidence="10">The sequence shown here is derived from an EMBL/GenBank/DDBJ whole genome shotgun (WGS) entry which is preliminary data.</text>
</comment>
<dbReference type="RefSeq" id="WP_051292380.1">
    <property type="nucleotide sequence ID" value="NZ_AUBI01000015.1"/>
</dbReference>
<feature type="domain" description="BFD-like [2Fe-2S]-binding" evidence="9">
    <location>
        <begin position="3"/>
        <end position="50"/>
    </location>
</feature>
<keyword evidence="11" id="KW-1185">Reference proteome</keyword>
<dbReference type="AlphaFoldDB" id="A0A511XDT3"/>
<evidence type="ECO:0000256" key="6">
    <source>
        <dbReference type="ARBA" id="ARBA00023014"/>
    </source>
</evidence>
<dbReference type="InterPro" id="IPR041854">
    <property type="entry name" value="BFD-like_2Fe2S-bd_dom_sf"/>
</dbReference>
<reference evidence="10 11" key="1">
    <citation type="submission" date="2019-07" db="EMBL/GenBank/DDBJ databases">
        <title>Whole genome shotgun sequence of Acetobacter nitrogenifigens NBRC 105050.</title>
        <authorList>
            <person name="Hosoyama A."/>
            <person name="Uohara A."/>
            <person name="Ohji S."/>
            <person name="Ichikawa N."/>
        </authorList>
    </citation>
    <scope>NUCLEOTIDE SEQUENCE [LARGE SCALE GENOMIC DNA]</scope>
    <source>
        <strain evidence="10 11">NBRC 105050</strain>
    </source>
</reference>
<dbReference type="EMBL" id="BJYF01000026">
    <property type="protein sequence ID" value="GEN61106.1"/>
    <property type="molecule type" value="Genomic_DNA"/>
</dbReference>
<evidence type="ECO:0000256" key="3">
    <source>
        <dbReference type="ARBA" id="ARBA00022723"/>
    </source>
</evidence>
<dbReference type="InterPro" id="IPR052371">
    <property type="entry name" value="BFD-associated_ferredoxin"/>
</dbReference>
<name>A0A511XDT3_9PROT</name>
<evidence type="ECO:0000256" key="7">
    <source>
        <dbReference type="ARBA" id="ARBA00039386"/>
    </source>
</evidence>
<evidence type="ECO:0000256" key="4">
    <source>
        <dbReference type="ARBA" id="ARBA00022982"/>
    </source>
</evidence>
<keyword evidence="2" id="KW-0001">2Fe-2S</keyword>